<comment type="caution">
    <text evidence="9">The sequence shown here is derived from an EMBL/GenBank/DDBJ whole genome shotgun (WGS) entry which is preliminary data.</text>
</comment>
<evidence type="ECO:0000256" key="2">
    <source>
        <dbReference type="ARBA" id="ARBA00022490"/>
    </source>
</evidence>
<dbReference type="GO" id="GO:0003743">
    <property type="term" value="F:translation initiation factor activity"/>
    <property type="evidence" value="ECO:0007669"/>
    <property type="project" value="UniProtKB-KW"/>
</dbReference>
<evidence type="ECO:0000256" key="3">
    <source>
        <dbReference type="ARBA" id="ARBA00022540"/>
    </source>
</evidence>
<dbReference type="PIRSF" id="PIRSF036424">
    <property type="entry name" value="eIF3b"/>
    <property type="match status" value="1"/>
</dbReference>
<reference evidence="9 10" key="1">
    <citation type="journal article" date="2020" name="bioRxiv">
        <title>Metabolic contributions of an alphaproteobacterial endosymbiont in the apicomplexan Cardiosporidium cionae.</title>
        <authorList>
            <person name="Hunter E.S."/>
            <person name="Paight C.J."/>
            <person name="Lane C.E."/>
        </authorList>
    </citation>
    <scope>NUCLEOTIDE SEQUENCE [LARGE SCALE GENOMIC DNA]</scope>
    <source>
        <strain evidence="9">ESH_2018</strain>
    </source>
</reference>
<dbReference type="InterPro" id="IPR015943">
    <property type="entry name" value="WD40/YVTN_repeat-like_dom_sf"/>
</dbReference>
<dbReference type="Pfam" id="PF08662">
    <property type="entry name" value="eIF2A"/>
    <property type="match status" value="1"/>
</dbReference>
<gene>
    <name evidence="9" type="ORF">IE077_002987</name>
</gene>
<dbReference type="SUPFAM" id="SSF54928">
    <property type="entry name" value="RNA-binding domain, RBD"/>
    <property type="match status" value="1"/>
</dbReference>
<evidence type="ECO:0000313" key="9">
    <source>
        <dbReference type="EMBL" id="KAF8820624.1"/>
    </source>
</evidence>
<evidence type="ECO:0000256" key="7">
    <source>
        <dbReference type="PIRNR" id="PIRNR036424"/>
    </source>
</evidence>
<dbReference type="Pfam" id="PF00076">
    <property type="entry name" value="RRM_1"/>
    <property type="match status" value="1"/>
</dbReference>
<keyword evidence="4 6" id="KW-0694">RNA-binding</keyword>
<evidence type="ECO:0000256" key="5">
    <source>
        <dbReference type="ARBA" id="ARBA00022917"/>
    </source>
</evidence>
<dbReference type="PROSITE" id="PS50102">
    <property type="entry name" value="RRM"/>
    <property type="match status" value="1"/>
</dbReference>
<dbReference type="SUPFAM" id="SSF82171">
    <property type="entry name" value="DPP6 N-terminal domain-like"/>
    <property type="match status" value="1"/>
</dbReference>
<comment type="subcellular location">
    <subcellularLocation>
        <location evidence="1 6 7">Cytoplasm</location>
    </subcellularLocation>
</comment>
<dbReference type="PANTHER" id="PTHR14068:SF0">
    <property type="entry name" value="EUKARYOTIC TRANSLATION INITIATION FACTOR 3 SUBUNIT B"/>
    <property type="match status" value="1"/>
</dbReference>
<keyword evidence="3 6" id="KW-0396">Initiation factor</keyword>
<comment type="function">
    <text evidence="6">RNA-binding component of the eukaryotic translation initiation factor 3 (eIF-3) complex, which is involved in protein synthesis of a specialized repertoire of mRNAs and, together with other initiation factors, stimulates binding of mRNA and methionyl-tRNAi to the 40S ribosome. The eIF-3 complex specifically targets and initiates translation of a subset of mRNAs involved in cell proliferation.</text>
</comment>
<dbReference type="HAMAP" id="MF_03001">
    <property type="entry name" value="eIF3b"/>
    <property type="match status" value="1"/>
</dbReference>
<keyword evidence="2 6" id="KW-0963">Cytoplasm</keyword>
<dbReference type="Gene3D" id="2.130.10.10">
    <property type="entry name" value="YVTN repeat-like/Quinoprotein amine dehydrogenase"/>
    <property type="match status" value="1"/>
</dbReference>
<name>A0ABQ7J9J2_9APIC</name>
<dbReference type="InterPro" id="IPR013979">
    <property type="entry name" value="TIF_beta_prop-like"/>
</dbReference>
<evidence type="ECO:0000256" key="4">
    <source>
        <dbReference type="ARBA" id="ARBA00022884"/>
    </source>
</evidence>
<dbReference type="InterPro" id="IPR034363">
    <property type="entry name" value="eIF3B_RRM"/>
</dbReference>
<sequence length="720" mass="84315">MVVVDANLIAEGEQNLLEFLSSDSDADDSDAFIKKCGGIEPMVTLDKTFPNAVVVVGTPKAPQEKLEKLLMVLRKILKEELGKKGIETGEAAIDMPFDENHMTRGFCFISFSSAHEAQQAIKCLNGYALDSKHKFKAQLLDKVDEIANRDESYKPPIKLLGFTRENFRWWLHDERGREQFAIRYQDETEIFWHDPVEHDPVMVYNGNRERAEGKRVWTDFRVQWSPQGSYLATFHRPGIALWAGPNFEKKVRFEHKDVKQIDFSPNEEYVLTWDGSPSKVKKEFAVRIWKVTTGELLASFPTPVETPRGGDFPLFLWSHDDSYIAKMGEDTLFVYELPSMSLMADDKSKRATFKYPLKRFDWSPGDNILSIWTPESKDAPGRLLLIEVPSRKELACKNVYNVDDASMHWQSKGDFLALRTIVRKKTGKKGRKTFTQLEIFRMREKNIPVDIIHIEDVRVKQLHWEEGFSNRFGLVVEDELTNQQSLRFYRVCDASGFEDIVLIERFDISQVMNFMKWSPQGMNFILASKSEFILLFCTLNENDKVEVLHKDEHLNVNEIRWSSCGRYVTTAVSMPMISSAAATPWRFSGENGFIIWTFQGKMHYKSNRDKFYQFMWRPHPPSLLSDKKLDEIRKNLREFSKKFDMIDDKLRTSQRDAFLKARKSEMDEFEDVLRNLENLRKTHDRYEEWEEAKHYFNNMFDWEDLEETHEEEMDVREEIV</sequence>
<dbReference type="InterPro" id="IPR011400">
    <property type="entry name" value="EIF3B"/>
</dbReference>
<evidence type="ECO:0000313" key="10">
    <source>
        <dbReference type="Proteomes" id="UP000823046"/>
    </source>
</evidence>
<dbReference type="InterPro" id="IPR000504">
    <property type="entry name" value="RRM_dom"/>
</dbReference>
<comment type="function">
    <text evidence="7">Component of the eukaryotic translation initiation factor 3 (eIF-3) complex, which is involved in protein synthesis and, together with other initiation factors, stimulates binding of mRNA and methionyl-tRNAi to the 40S ribosome.</text>
</comment>
<dbReference type="CDD" id="cd12278">
    <property type="entry name" value="RRM_eIF3B"/>
    <property type="match status" value="1"/>
</dbReference>
<feature type="domain" description="RRM" evidence="8">
    <location>
        <begin position="51"/>
        <end position="142"/>
    </location>
</feature>
<evidence type="ECO:0000256" key="6">
    <source>
        <dbReference type="HAMAP-Rule" id="MF_03001"/>
    </source>
</evidence>
<dbReference type="InterPro" id="IPR012677">
    <property type="entry name" value="Nucleotide-bd_a/b_plait_sf"/>
</dbReference>
<dbReference type="InterPro" id="IPR035979">
    <property type="entry name" value="RBD_domain_sf"/>
</dbReference>
<keyword evidence="5 6" id="KW-0648">Protein biosynthesis</keyword>
<dbReference type="Proteomes" id="UP000823046">
    <property type="component" value="Unassembled WGS sequence"/>
</dbReference>
<accession>A0ABQ7J9J2</accession>
<comment type="subunit">
    <text evidence="6 7">Component of the eukaryotic translation initiation factor 3 (eIF-3) complex.</text>
</comment>
<evidence type="ECO:0000256" key="1">
    <source>
        <dbReference type="ARBA" id="ARBA00004496"/>
    </source>
</evidence>
<proteinExistence type="inferred from homology"/>
<protein>
    <recommendedName>
        <fullName evidence="6 7">Eukaryotic translation initiation factor 3 subunit B</fullName>
        <shortName evidence="6 7">eIF3b</shortName>
    </recommendedName>
    <alternativeName>
        <fullName evidence="6">Eukaryotic translation initiation factor 3 subunit 9</fullName>
    </alternativeName>
</protein>
<organism evidence="9 10">
    <name type="scientific">Cardiosporidium cionae</name>
    <dbReference type="NCBI Taxonomy" id="476202"/>
    <lineage>
        <taxon>Eukaryota</taxon>
        <taxon>Sar</taxon>
        <taxon>Alveolata</taxon>
        <taxon>Apicomplexa</taxon>
        <taxon>Aconoidasida</taxon>
        <taxon>Nephromycida</taxon>
        <taxon>Cardiosporidium</taxon>
    </lineage>
</organism>
<evidence type="ECO:0000259" key="8">
    <source>
        <dbReference type="PROSITE" id="PS50102"/>
    </source>
</evidence>
<dbReference type="PANTHER" id="PTHR14068">
    <property type="entry name" value="EUKARYOTIC TRANSLATION INITIATION FACTOR 3 EIF3 -RELATED"/>
    <property type="match status" value="1"/>
</dbReference>
<dbReference type="EMBL" id="JADAQX010000340">
    <property type="protein sequence ID" value="KAF8820624.1"/>
    <property type="molecule type" value="Genomic_DNA"/>
</dbReference>
<comment type="similarity">
    <text evidence="6 7">Belongs to the eIF-3 subunit B family.</text>
</comment>
<dbReference type="Gene3D" id="3.30.70.330">
    <property type="match status" value="1"/>
</dbReference>
<keyword evidence="10" id="KW-1185">Reference proteome</keyword>